<evidence type="ECO:0000313" key="2">
    <source>
        <dbReference type="Proteomes" id="UP000033452"/>
    </source>
</evidence>
<dbReference type="PATRIC" id="fig|43658.5.peg.3263"/>
<name>A0A0F4QIN8_9GAMM</name>
<comment type="caution">
    <text evidence="1">The sequence shown here is derived from an EMBL/GenBank/DDBJ whole genome shotgun (WGS) entry which is preliminary data.</text>
</comment>
<dbReference type="InterPro" id="IPR021109">
    <property type="entry name" value="Peptidase_aspartic_dom_sf"/>
</dbReference>
<dbReference type="AlphaFoldDB" id="A0A0F4QIN8"/>
<dbReference type="RefSeq" id="WP_046005876.1">
    <property type="nucleotide sequence ID" value="NZ_JXYA01000037.1"/>
</dbReference>
<dbReference type="NCBIfam" id="TIGR02281">
    <property type="entry name" value="clan_AA_DTGA"/>
    <property type="match status" value="1"/>
</dbReference>
<dbReference type="InterPro" id="IPR034122">
    <property type="entry name" value="Retropepsin-like_bacterial"/>
</dbReference>
<evidence type="ECO:0008006" key="3">
    <source>
        <dbReference type="Google" id="ProtNLM"/>
    </source>
</evidence>
<dbReference type="SUPFAM" id="SSF50630">
    <property type="entry name" value="Acid proteases"/>
    <property type="match status" value="1"/>
</dbReference>
<dbReference type="SUPFAM" id="SSF48452">
    <property type="entry name" value="TPR-like"/>
    <property type="match status" value="1"/>
</dbReference>
<dbReference type="CDD" id="cd05483">
    <property type="entry name" value="retropepsin_like_bacteria"/>
    <property type="match status" value="1"/>
</dbReference>
<dbReference type="Gene3D" id="2.40.70.10">
    <property type="entry name" value="Acid Proteases"/>
    <property type="match status" value="1"/>
</dbReference>
<dbReference type="InterPro" id="IPR011990">
    <property type="entry name" value="TPR-like_helical_dom_sf"/>
</dbReference>
<dbReference type="InterPro" id="IPR001969">
    <property type="entry name" value="Aspartic_peptidase_AS"/>
</dbReference>
<gene>
    <name evidence="1" type="ORF">TW77_15430</name>
</gene>
<keyword evidence="2" id="KW-1185">Reference proteome</keyword>
<dbReference type="Gene3D" id="1.25.40.10">
    <property type="entry name" value="Tetratricopeptide repeat domain"/>
    <property type="match status" value="1"/>
</dbReference>
<dbReference type="Proteomes" id="UP000033452">
    <property type="component" value="Unassembled WGS sequence"/>
</dbReference>
<dbReference type="InterPro" id="IPR011969">
    <property type="entry name" value="Clan_AA_Asp_peptidase_C"/>
</dbReference>
<protein>
    <recommendedName>
        <fullName evidence="3">Peptidase A2 domain-containing protein</fullName>
    </recommendedName>
</protein>
<sequence length="378" mass="42519">MQVKSTLLGLSLLLNTYLGWQLYQLSPALQPADSTLPSSAPQARAVQSKNSDTPASVAQAQQAFEQARYEQALASLLQARQTHPDITKRYAQQWWQWIDTQLAQASHAQLFAQLALVQGYLRADPQAVTAQRLEILLYQSLGQPDEALTRLLIAYRRNPHYTEWQTLVDTLLVPRLVALSQQQQWHELLTLAAPWYDEKPQVLPLLTHQVEAHLALLQPAEALFLIAQADHTLRHHQKTEALYQRAQALQQGVTHVPLRRLGSHFVLEARLAGTTIELMIDTGASVTSLTQQQFATLAQAVDYLDTRTVSTANGLASVEFYQSEQMQIGDQVRGPMQFAVMNEMRAGPGLLGMNFLRHFDFDIDQQNAVLILRPRSHN</sequence>
<dbReference type="OrthoDB" id="5697241at2"/>
<dbReference type="EMBL" id="JXYA01000037">
    <property type="protein sequence ID" value="KJZ07481.1"/>
    <property type="molecule type" value="Genomic_DNA"/>
</dbReference>
<dbReference type="GO" id="GO:0004190">
    <property type="term" value="F:aspartic-type endopeptidase activity"/>
    <property type="evidence" value="ECO:0007669"/>
    <property type="project" value="InterPro"/>
</dbReference>
<evidence type="ECO:0000313" key="1">
    <source>
        <dbReference type="EMBL" id="KJZ07481.1"/>
    </source>
</evidence>
<dbReference type="Pfam" id="PF13975">
    <property type="entry name" value="gag-asp_proteas"/>
    <property type="match status" value="1"/>
</dbReference>
<reference evidence="1 2" key="1">
    <citation type="journal article" date="2015" name="BMC Genomics">
        <title>Genome mining reveals unlocked bioactive potential of marine Gram-negative bacteria.</title>
        <authorList>
            <person name="Machado H."/>
            <person name="Sonnenschein E.C."/>
            <person name="Melchiorsen J."/>
            <person name="Gram L."/>
        </authorList>
    </citation>
    <scope>NUCLEOTIDE SEQUENCE [LARGE SCALE GENOMIC DNA]</scope>
    <source>
        <strain evidence="1 2">S2471</strain>
    </source>
</reference>
<organism evidence="1 2">
    <name type="scientific">Pseudoalteromonas rubra</name>
    <dbReference type="NCBI Taxonomy" id="43658"/>
    <lineage>
        <taxon>Bacteria</taxon>
        <taxon>Pseudomonadati</taxon>
        <taxon>Pseudomonadota</taxon>
        <taxon>Gammaproteobacteria</taxon>
        <taxon>Alteromonadales</taxon>
        <taxon>Pseudoalteromonadaceae</taxon>
        <taxon>Pseudoalteromonas</taxon>
    </lineage>
</organism>
<proteinExistence type="predicted"/>
<dbReference type="GO" id="GO:0006508">
    <property type="term" value="P:proteolysis"/>
    <property type="evidence" value="ECO:0007669"/>
    <property type="project" value="InterPro"/>
</dbReference>
<accession>A0A0F4QIN8</accession>
<dbReference type="PROSITE" id="PS00141">
    <property type="entry name" value="ASP_PROTEASE"/>
    <property type="match status" value="1"/>
</dbReference>